<feature type="compositionally biased region" description="Acidic residues" evidence="1">
    <location>
        <begin position="104"/>
        <end position="124"/>
    </location>
</feature>
<sequence>MSAIRLGAAANIRGFQNLLNALAVHDAQVLDPEALQDEFGRLRVWAGNLGALQKGHSSLDYRLRDAPLLSNEVLKLLKELEENLNAAHEIVTGARLPYEQQKPDDEEQDDKDDFFSEDEDEGSDLDVPKSELSMRYHEVLDIINHMYKISVRIRAPTVRTRSLKAASYRPKDPETGVDLLEQYALFDIQHTTELVKHLRQPHVPKGEDIEEHDVLVMRLARAVTLRRRQFKYWRRHREKLGVAAILEEPQGPAAVERPGAPHRYDTLDAQPGTPYILAVPKLAHSQKTGKTLLSGTEATHHHQSLDDIVDSKSVTSYAVTVKDISGKGIDLPPPPKTADGDKEFECPYCYIICPARYGKGRPWRTHVLQDLQPYVCTYTECQTSEQLFRSRRDWVEHESSHRKAWRCPEHPEAVYKNHASLEEHLRKDHGDSIPEGGLSSIVKVGETNTVDERQKCPICWASIDTKGMGTLQNHIANHLERVATFSLPVDIDDTSGGGSSRASRGGIESSAMHSATQSSDASDASDYSDIDKAQYDDTGTWFDSDAIGPSAAGSLPEQINDEQRGLLTKSLIGALPDDSRQRLDLLFTNKEDEEQSGSDWSMEDESPDTTEKEVEEHMAEREVFRKYLLSLPGAQSVRFYRRYGSWVGNINFKDGDFAAMALRSFDMALYPKVRLRQKVAKKESLKFSVLQHQQTKQVSFRSKGAVADRSTVGSVSSASQSPATQRDAQSLAPIMDVNDIANLRTLYRSGGVVQRDDPYRSYAPSDAYNGIIAFCSYDITRVKVDAIVNSSNRALVPSRAEWTLNSIIHKAAGPKLQEECSRLNKLKPSQAVLTGGYQLPCTHIIHVARPHYASSKGMGQYNLLTECYRSALKLAMNQNLKTIAFCCLGTGGVGFPARVAARIALQETREFLDAHQTHPFERIVFCAYSEEDAAAYPEFFPNFFPPTHDDLENTVSNKRSRDRDRLSALVQEVYTQVNNVTQEVKMFSVEAKDMPQRVVQDMSSIAVLLDSFKELVIRPEGEAERLLSRMMGDLDLLCSVMLAVCGNMTEMAELAKGKENLGQPSYKAIWHDYNSHMEAYQGLTIVQLIDICEEFAQHLNNVLEQNTAIPNEMKAIGTRLGAWLAKQTGVGKSVRDHFEEVMITREFQRNEIPKDRGKTVKLYQIPTLAQLYGLDTLQSDFTHSAPSSRSYYMVCLSRDDITRLEVDVIVSSTDIHFSGMGRLARSVFQAGGLELQEECASNAPCTEGDVILTGGYSLPAKHVLHAIPPDLYRTGTQDILRNMYRKILRMAASLRAASVAIPALGTGLLNYPRRDSAVVAIEEVKNFIDTVGESSTIEKIVLVVFSSNDEFMYKSLIPVYFPAPNAEASEAAPILRELNSPPLHTLSDTHEEASRNTSSGKQPVIYNMRPLESSALNALFNFEAHARECQTCSNMSTLYSEGKDLCDEGYPLAAKVLRHLYMKPDQSVHPLRSDNTDNAEVYVPVSLPLGLELLSTVEKSLHDPNRDRPFVSNQPALGKIRRPGYTVHRVDVTVSAGHGPGRTFSRIHVWSDPVDGWGDFQGPVPTLHLTRGALVIREADNDSISTWLYLNSQSRMSRPSDTEILVQSGEGTLDDEPNSSFSLTFNSLDDCDMMLTRLKHAANNSPTVPIQEIRPPPGAATNSADVPIPSQHEAEKAFAKVSFWAHSARRWVLVNSYDSEASLYITPGYLEIAANSAGASSSVRSRLILTPLSIIRRHSSVEILLDNVITEDKPTADTRRYMLKFTSQRDCDAVLPNLTKAIQTSPHVASQYSTEDDSASYHISSDNHGLRDQLQALKQLWKADEEHLGRQSPTEASTDLDLPSVPQDDPVRRPVSATDDMRITVVEDRIEKLHSIATASGPSSATARDNNQYAGPPIITTLERRILTHIQPHPEDQPAVVSNFELANELDESQLDLTEAIEHLRALNMITTVPGLEHSWITINSQSSMPLDAQPSRKPTTRTEN</sequence>
<feature type="region of interest" description="Disordered" evidence="1">
    <location>
        <begin position="1786"/>
        <end position="1805"/>
    </location>
</feature>
<accession>A0A6A5V3G9</accession>
<keyword evidence="4" id="KW-1185">Reference proteome</keyword>
<evidence type="ECO:0000256" key="1">
    <source>
        <dbReference type="SAM" id="MobiDB-lite"/>
    </source>
</evidence>
<feature type="region of interest" description="Disordered" evidence="1">
    <location>
        <begin position="1825"/>
        <end position="1854"/>
    </location>
</feature>
<feature type="compositionally biased region" description="Low complexity" evidence="1">
    <location>
        <begin position="500"/>
        <end position="527"/>
    </location>
</feature>
<dbReference type="Pfam" id="PF01661">
    <property type="entry name" value="Macro"/>
    <property type="match status" value="2"/>
</dbReference>
<feature type="region of interest" description="Disordered" evidence="1">
    <location>
        <begin position="489"/>
        <end position="530"/>
    </location>
</feature>
<dbReference type="Gene3D" id="3.40.220.10">
    <property type="entry name" value="Leucine Aminopeptidase, subunit E, domain 1"/>
    <property type="match status" value="2"/>
</dbReference>
<dbReference type="Proteomes" id="UP000800036">
    <property type="component" value="Unassembled WGS sequence"/>
</dbReference>
<dbReference type="InterPro" id="IPR002589">
    <property type="entry name" value="Macro_dom"/>
</dbReference>
<proteinExistence type="predicted"/>
<feature type="region of interest" description="Disordered" evidence="1">
    <location>
        <begin position="1381"/>
        <end position="1402"/>
    </location>
</feature>
<name>A0A6A5V3G9_9PLEO</name>
<evidence type="ECO:0000313" key="4">
    <source>
        <dbReference type="Proteomes" id="UP000800036"/>
    </source>
</evidence>
<dbReference type="PROSITE" id="PS51154">
    <property type="entry name" value="MACRO"/>
    <property type="match status" value="2"/>
</dbReference>
<dbReference type="SUPFAM" id="SSF52949">
    <property type="entry name" value="Macro domain-like"/>
    <property type="match status" value="2"/>
</dbReference>
<feature type="region of interest" description="Disordered" evidence="1">
    <location>
        <begin position="589"/>
        <end position="613"/>
    </location>
</feature>
<dbReference type="SMART" id="SM00506">
    <property type="entry name" value="A1pp"/>
    <property type="match status" value="2"/>
</dbReference>
<evidence type="ECO:0000259" key="2">
    <source>
        <dbReference type="PROSITE" id="PS51154"/>
    </source>
</evidence>
<dbReference type="InterPro" id="IPR013087">
    <property type="entry name" value="Znf_C2H2_type"/>
</dbReference>
<organism evidence="3 4">
    <name type="scientific">Bimuria novae-zelandiae CBS 107.79</name>
    <dbReference type="NCBI Taxonomy" id="1447943"/>
    <lineage>
        <taxon>Eukaryota</taxon>
        <taxon>Fungi</taxon>
        <taxon>Dikarya</taxon>
        <taxon>Ascomycota</taxon>
        <taxon>Pezizomycotina</taxon>
        <taxon>Dothideomycetes</taxon>
        <taxon>Pleosporomycetidae</taxon>
        <taxon>Pleosporales</taxon>
        <taxon>Massarineae</taxon>
        <taxon>Didymosphaeriaceae</taxon>
        <taxon>Bimuria</taxon>
    </lineage>
</organism>
<feature type="region of interest" description="Disordered" evidence="1">
    <location>
        <begin position="95"/>
        <end position="128"/>
    </location>
</feature>
<feature type="compositionally biased region" description="Acidic residues" evidence="1">
    <location>
        <begin position="591"/>
        <end position="608"/>
    </location>
</feature>
<dbReference type="Pfam" id="PF26082">
    <property type="entry name" value="zf-C2H2_AcuF"/>
    <property type="match status" value="1"/>
</dbReference>
<dbReference type="OrthoDB" id="6133115at2759"/>
<dbReference type="EMBL" id="ML976691">
    <property type="protein sequence ID" value="KAF1971801.1"/>
    <property type="molecule type" value="Genomic_DNA"/>
</dbReference>
<evidence type="ECO:0000313" key="3">
    <source>
        <dbReference type="EMBL" id="KAF1971801.1"/>
    </source>
</evidence>
<dbReference type="InterPro" id="IPR043472">
    <property type="entry name" value="Macro_dom-like"/>
</dbReference>
<dbReference type="PANTHER" id="PTHR11106:SF27">
    <property type="entry name" value="MACRO DOMAIN-CONTAINING PROTEIN"/>
    <property type="match status" value="1"/>
</dbReference>
<protein>
    <recommendedName>
        <fullName evidence="2">Macro domain-containing protein</fullName>
    </recommendedName>
</protein>
<feature type="domain" description="Macro" evidence="2">
    <location>
        <begin position="1181"/>
        <end position="1361"/>
    </location>
</feature>
<dbReference type="PANTHER" id="PTHR11106">
    <property type="entry name" value="GANGLIOSIDE INDUCED DIFFERENTIATION ASSOCIATED PROTEIN 2-RELATED"/>
    <property type="match status" value="1"/>
</dbReference>
<feature type="domain" description="Macro" evidence="2">
    <location>
        <begin position="759"/>
        <end position="944"/>
    </location>
</feature>
<gene>
    <name evidence="3" type="ORF">BU23DRAFT_173105</name>
</gene>
<reference evidence="3" key="1">
    <citation type="journal article" date="2020" name="Stud. Mycol.">
        <title>101 Dothideomycetes genomes: a test case for predicting lifestyles and emergence of pathogens.</title>
        <authorList>
            <person name="Haridas S."/>
            <person name="Albert R."/>
            <person name="Binder M."/>
            <person name="Bloem J."/>
            <person name="Labutti K."/>
            <person name="Salamov A."/>
            <person name="Andreopoulos B."/>
            <person name="Baker S."/>
            <person name="Barry K."/>
            <person name="Bills G."/>
            <person name="Bluhm B."/>
            <person name="Cannon C."/>
            <person name="Castanera R."/>
            <person name="Culley D."/>
            <person name="Daum C."/>
            <person name="Ezra D."/>
            <person name="Gonzalez J."/>
            <person name="Henrissat B."/>
            <person name="Kuo A."/>
            <person name="Liang C."/>
            <person name="Lipzen A."/>
            <person name="Lutzoni F."/>
            <person name="Magnuson J."/>
            <person name="Mondo S."/>
            <person name="Nolan M."/>
            <person name="Ohm R."/>
            <person name="Pangilinan J."/>
            <person name="Park H.-J."/>
            <person name="Ramirez L."/>
            <person name="Alfaro M."/>
            <person name="Sun H."/>
            <person name="Tritt A."/>
            <person name="Yoshinaga Y."/>
            <person name="Zwiers L.-H."/>
            <person name="Turgeon B."/>
            <person name="Goodwin S."/>
            <person name="Spatafora J."/>
            <person name="Crous P."/>
            <person name="Grigoriev I."/>
        </authorList>
    </citation>
    <scope>NUCLEOTIDE SEQUENCE</scope>
    <source>
        <strain evidence="3">CBS 107.79</strain>
    </source>
</reference>
<dbReference type="InterPro" id="IPR058925">
    <property type="entry name" value="zf-C2H2_AcuF"/>
</dbReference>
<dbReference type="SMART" id="SM00355">
    <property type="entry name" value="ZnF_C2H2"/>
    <property type="match status" value="3"/>
</dbReference>